<feature type="region of interest" description="Disordered" evidence="4">
    <location>
        <begin position="1"/>
        <end position="26"/>
    </location>
</feature>
<reference evidence="6" key="1">
    <citation type="submission" date="2020-10" db="EMBL/GenBank/DDBJ databases">
        <title>Genome Sequence of ESBL Producing Zambian Clinical Strains.</title>
        <authorList>
            <person name="Shawa M."/>
            <person name="Furuta Y."/>
            <person name="Simbotwe M."/>
            <person name="Mulenga E."/>
            <person name="Mubanga M."/>
            <person name="Mulenga G."/>
            <person name="Kaile C."/>
            <person name="Zorigt T."/>
            <person name="Hang'ombe B."/>
            <person name="Higashi H."/>
        </authorList>
    </citation>
    <scope>NUCLEOTIDE SEQUENCE</scope>
    <source>
        <strain evidence="6">Zam_UTH_09</strain>
    </source>
</reference>
<feature type="domain" description="DNA helicase DnaB-like N-terminal" evidence="5">
    <location>
        <begin position="27"/>
        <end position="61"/>
    </location>
</feature>
<evidence type="ECO:0000256" key="2">
    <source>
        <dbReference type="ARBA" id="ARBA00022705"/>
    </source>
</evidence>
<keyword evidence="2" id="KW-0235">DNA replication</keyword>
<proteinExistence type="predicted"/>
<keyword evidence="1" id="KW-0639">Primosome</keyword>
<dbReference type="Pfam" id="PF00772">
    <property type="entry name" value="DnaB"/>
    <property type="match status" value="1"/>
</dbReference>
<dbReference type="Gene3D" id="1.10.860.10">
    <property type="entry name" value="DNAb Helicase, Chain A"/>
    <property type="match status" value="1"/>
</dbReference>
<comment type="caution">
    <text evidence="6">The sequence shown here is derived from an EMBL/GenBank/DDBJ whole genome shotgun (WGS) entry which is preliminary data.</text>
</comment>
<dbReference type="GO" id="GO:0003677">
    <property type="term" value="F:DNA binding"/>
    <property type="evidence" value="ECO:0007669"/>
    <property type="project" value="UniProtKB-KW"/>
</dbReference>
<dbReference type="SUPFAM" id="SSF48024">
    <property type="entry name" value="N-terminal domain of DnaB helicase"/>
    <property type="match status" value="1"/>
</dbReference>
<evidence type="ECO:0000256" key="4">
    <source>
        <dbReference type="SAM" id="MobiDB-lite"/>
    </source>
</evidence>
<keyword evidence="3" id="KW-0238">DNA-binding</keyword>
<gene>
    <name evidence="6" type="ORF">KPZU09_48200</name>
</gene>
<sequence length="83" mass="9382">MAGNKPFNKPQTETRERDPQLAGLKVPPHSIEAEQSVLGGLMLDNERWDDVAERVVADDFIPVRTVIFLPRWRACRSPAARLT</sequence>
<evidence type="ECO:0000313" key="6">
    <source>
        <dbReference type="EMBL" id="GHK55084.1"/>
    </source>
</evidence>
<dbReference type="GO" id="GO:1990077">
    <property type="term" value="C:primosome complex"/>
    <property type="evidence" value="ECO:0007669"/>
    <property type="project" value="UniProtKB-KW"/>
</dbReference>
<dbReference type="GO" id="GO:0003678">
    <property type="term" value="F:DNA helicase activity"/>
    <property type="evidence" value="ECO:0007669"/>
    <property type="project" value="InterPro"/>
</dbReference>
<dbReference type="Proteomes" id="UP000655094">
    <property type="component" value="Unassembled WGS sequence"/>
</dbReference>
<dbReference type="InterPro" id="IPR007693">
    <property type="entry name" value="DNA_helicase_DnaB-like_N"/>
</dbReference>
<dbReference type="InterPro" id="IPR016136">
    <property type="entry name" value="DNA_helicase_N/primase_C"/>
</dbReference>
<name>A0A919HZK3_KLEPN</name>
<dbReference type="InterPro" id="IPR036185">
    <property type="entry name" value="DNA_heli_DnaB-like_N_sf"/>
</dbReference>
<evidence type="ECO:0000256" key="1">
    <source>
        <dbReference type="ARBA" id="ARBA00022515"/>
    </source>
</evidence>
<dbReference type="EMBL" id="BNFF01000001">
    <property type="protein sequence ID" value="GHK55084.1"/>
    <property type="molecule type" value="Genomic_DNA"/>
</dbReference>
<accession>A0A919HZK3</accession>
<dbReference type="AlphaFoldDB" id="A0A919HZK3"/>
<dbReference type="GO" id="GO:0006269">
    <property type="term" value="P:DNA replication, synthesis of primer"/>
    <property type="evidence" value="ECO:0007669"/>
    <property type="project" value="UniProtKB-KW"/>
</dbReference>
<organism evidence="6 7">
    <name type="scientific">Klebsiella pneumoniae</name>
    <dbReference type="NCBI Taxonomy" id="573"/>
    <lineage>
        <taxon>Bacteria</taxon>
        <taxon>Pseudomonadati</taxon>
        <taxon>Pseudomonadota</taxon>
        <taxon>Gammaproteobacteria</taxon>
        <taxon>Enterobacterales</taxon>
        <taxon>Enterobacteriaceae</taxon>
        <taxon>Klebsiella/Raoultella group</taxon>
        <taxon>Klebsiella</taxon>
        <taxon>Klebsiella pneumoniae complex</taxon>
    </lineage>
</organism>
<protein>
    <recommendedName>
        <fullName evidence="5">DNA helicase DnaB-like N-terminal domain-containing protein</fullName>
    </recommendedName>
</protein>
<evidence type="ECO:0000256" key="3">
    <source>
        <dbReference type="ARBA" id="ARBA00023125"/>
    </source>
</evidence>
<evidence type="ECO:0000313" key="7">
    <source>
        <dbReference type="Proteomes" id="UP000655094"/>
    </source>
</evidence>
<evidence type="ECO:0000259" key="5">
    <source>
        <dbReference type="Pfam" id="PF00772"/>
    </source>
</evidence>
<dbReference type="GO" id="GO:0005524">
    <property type="term" value="F:ATP binding"/>
    <property type="evidence" value="ECO:0007669"/>
    <property type="project" value="InterPro"/>
</dbReference>